<keyword evidence="1" id="KW-1133">Transmembrane helix</keyword>
<proteinExistence type="predicted"/>
<feature type="transmembrane region" description="Helical" evidence="1">
    <location>
        <begin position="126"/>
        <end position="149"/>
    </location>
</feature>
<keyword evidence="1" id="KW-0812">Transmembrane</keyword>
<dbReference type="InterPro" id="IPR010380">
    <property type="entry name" value="DUF975"/>
</dbReference>
<dbReference type="PANTHER" id="PTHR40076">
    <property type="entry name" value="MEMBRANE PROTEIN-RELATED"/>
    <property type="match status" value="1"/>
</dbReference>
<evidence type="ECO:0000313" key="3">
    <source>
        <dbReference type="Proteomes" id="UP000255517"/>
    </source>
</evidence>
<feature type="transmembrane region" description="Helical" evidence="1">
    <location>
        <begin position="198"/>
        <end position="216"/>
    </location>
</feature>
<dbReference type="RefSeq" id="WP_019035032.1">
    <property type="nucleotide sequence ID" value="NZ_CAMUOS010000006.1"/>
</dbReference>
<protein>
    <submittedName>
        <fullName evidence="2">Protein of uncharacterized function (DUF975)</fullName>
    </submittedName>
</protein>
<feature type="transmembrane region" description="Helical" evidence="1">
    <location>
        <begin position="251"/>
        <end position="276"/>
    </location>
</feature>
<name>A0A379C6B5_9FIRM</name>
<gene>
    <name evidence="2" type="ORF">NCTC13149_01650</name>
</gene>
<dbReference type="STRING" id="1122949.GCA_000378725_01358"/>
<dbReference type="Proteomes" id="UP000255517">
    <property type="component" value="Unassembled WGS sequence"/>
</dbReference>
<organism evidence="2 3">
    <name type="scientific">Peptoniphilus lacrimalis</name>
    <dbReference type="NCBI Taxonomy" id="33031"/>
    <lineage>
        <taxon>Bacteria</taxon>
        <taxon>Bacillati</taxon>
        <taxon>Bacillota</taxon>
        <taxon>Tissierellia</taxon>
        <taxon>Tissierellales</taxon>
        <taxon>Peptoniphilaceae</taxon>
        <taxon>Peptoniphilus</taxon>
    </lineage>
</organism>
<feature type="transmembrane region" description="Helical" evidence="1">
    <location>
        <begin position="21"/>
        <end position="39"/>
    </location>
</feature>
<sequence length="308" mass="35792">MFDIGDIKREAKAYYKKHFKSAIILLLIFTVISIFFGDFESNKPINLGLNLKTPSDYMENYNNYRDLKFIDKSKISVGTGGAGYNYSKRHDYGYYVDMSGESVDTSQGNNEFKSLGLFGKCLSLNLFLIVSPIIFYIILCIQIFGRIFIVNPVLVGKNKALVEGLRNPEEDLVINKLFYFFGNENYLKVCGKILLKDVFIFLWSLLLILPGIYKYYQYFFVGYILADNPDMPFNEAINMSKKLTDNYKFNIFLLGLSFIGWYILCFFTLSIGLIFLNPYIEISYATLYKDRLEEYRKKVEVEEEFIGD</sequence>
<reference evidence="2 3" key="1">
    <citation type="submission" date="2018-06" db="EMBL/GenBank/DDBJ databases">
        <authorList>
            <consortium name="Pathogen Informatics"/>
            <person name="Doyle S."/>
        </authorList>
    </citation>
    <scope>NUCLEOTIDE SEQUENCE [LARGE SCALE GENOMIC DNA]</scope>
    <source>
        <strain evidence="2 3">NCTC13149</strain>
    </source>
</reference>
<accession>A0A379C6B5</accession>
<evidence type="ECO:0000313" key="2">
    <source>
        <dbReference type="EMBL" id="SUB57793.1"/>
    </source>
</evidence>
<dbReference type="Pfam" id="PF06161">
    <property type="entry name" value="DUF975"/>
    <property type="match status" value="1"/>
</dbReference>
<dbReference type="OrthoDB" id="9784844at2"/>
<dbReference type="PANTHER" id="PTHR40076:SF1">
    <property type="entry name" value="MEMBRANE PROTEIN"/>
    <property type="match status" value="1"/>
</dbReference>
<dbReference type="EMBL" id="UGSZ01000001">
    <property type="protein sequence ID" value="SUB57793.1"/>
    <property type="molecule type" value="Genomic_DNA"/>
</dbReference>
<keyword evidence="1" id="KW-0472">Membrane</keyword>
<dbReference type="AlphaFoldDB" id="A0A379C6B5"/>
<evidence type="ECO:0000256" key="1">
    <source>
        <dbReference type="SAM" id="Phobius"/>
    </source>
</evidence>